<organism evidence="4 5">
    <name type="scientific">Paenibacillus cremeus</name>
    <dbReference type="NCBI Taxonomy" id="2163881"/>
    <lineage>
        <taxon>Bacteria</taxon>
        <taxon>Bacillati</taxon>
        <taxon>Bacillota</taxon>
        <taxon>Bacilli</taxon>
        <taxon>Bacillales</taxon>
        <taxon>Paenibacillaceae</taxon>
        <taxon>Paenibacillus</taxon>
    </lineage>
</organism>
<dbReference type="Pfam" id="PF03266">
    <property type="entry name" value="NTPase_1"/>
    <property type="match status" value="1"/>
</dbReference>
<keyword evidence="3" id="KW-0067">ATP-binding</keyword>
<keyword evidence="2" id="KW-0378">Hydrolase</keyword>
<dbReference type="AlphaFoldDB" id="A0A559KAV4"/>
<evidence type="ECO:0000256" key="3">
    <source>
        <dbReference type="ARBA" id="ARBA00022840"/>
    </source>
</evidence>
<evidence type="ECO:0000313" key="4">
    <source>
        <dbReference type="EMBL" id="TVY09229.1"/>
    </source>
</evidence>
<evidence type="ECO:0008006" key="6">
    <source>
        <dbReference type="Google" id="ProtNLM"/>
    </source>
</evidence>
<dbReference type="EMBL" id="VNJI01000016">
    <property type="protein sequence ID" value="TVY09229.1"/>
    <property type="molecule type" value="Genomic_DNA"/>
</dbReference>
<name>A0A559KAV4_9BACL</name>
<dbReference type="OrthoDB" id="9786803at2"/>
<dbReference type="InterPro" id="IPR004948">
    <property type="entry name" value="Nuc-triphosphatase_THEP1"/>
</dbReference>
<dbReference type="GO" id="GO:0005524">
    <property type="term" value="F:ATP binding"/>
    <property type="evidence" value="ECO:0007669"/>
    <property type="project" value="UniProtKB-KW"/>
</dbReference>
<dbReference type="Proteomes" id="UP000317036">
    <property type="component" value="Unassembled WGS sequence"/>
</dbReference>
<dbReference type="Gene3D" id="3.40.50.300">
    <property type="entry name" value="P-loop containing nucleotide triphosphate hydrolases"/>
    <property type="match status" value="1"/>
</dbReference>
<sequence length="182" mass="20318">MATCFLLTGKPRVGKSTAIKRIIDQVGTEYFGGFYTEEIRDLTNRTGFNCVTLSGESVRMASVDSTSPLRVGRYGVDIEAFESIALEAVKQSLAAKRVTVIDEIGFMQMLSIPFQEMIYDAISSSQHLILGTICVDSHPAMDKIKGMYAIQLYEMKEENREAIVEVLAKDINKLLQNENYSK</sequence>
<keyword evidence="1" id="KW-0547">Nucleotide-binding</keyword>
<dbReference type="GO" id="GO:0017111">
    <property type="term" value="F:ribonucleoside triphosphate phosphatase activity"/>
    <property type="evidence" value="ECO:0007669"/>
    <property type="project" value="InterPro"/>
</dbReference>
<keyword evidence="5" id="KW-1185">Reference proteome</keyword>
<evidence type="ECO:0000256" key="2">
    <source>
        <dbReference type="ARBA" id="ARBA00022801"/>
    </source>
</evidence>
<protein>
    <recommendedName>
        <fullName evidence="6">NTPase</fullName>
    </recommendedName>
</protein>
<dbReference type="PANTHER" id="PTHR43146:SF1">
    <property type="entry name" value="CANCER-RELATED NUCLEOSIDE-TRIPHOSPHATASE"/>
    <property type="match status" value="1"/>
</dbReference>
<evidence type="ECO:0000313" key="5">
    <source>
        <dbReference type="Proteomes" id="UP000317036"/>
    </source>
</evidence>
<proteinExistence type="predicted"/>
<gene>
    <name evidence="4" type="ORF">FPZ49_14925</name>
</gene>
<dbReference type="InterPro" id="IPR027417">
    <property type="entry name" value="P-loop_NTPase"/>
</dbReference>
<dbReference type="RefSeq" id="WP_144847986.1">
    <property type="nucleotide sequence ID" value="NZ_VNJI01000016.1"/>
</dbReference>
<evidence type="ECO:0000256" key="1">
    <source>
        <dbReference type="ARBA" id="ARBA00022741"/>
    </source>
</evidence>
<reference evidence="4 5" key="1">
    <citation type="submission" date="2019-07" db="EMBL/GenBank/DDBJ databases">
        <authorList>
            <person name="Kim J."/>
        </authorList>
    </citation>
    <scope>NUCLEOTIDE SEQUENCE [LARGE SCALE GENOMIC DNA]</scope>
    <source>
        <strain evidence="4 5">JC52</strain>
    </source>
</reference>
<comment type="caution">
    <text evidence="4">The sequence shown here is derived from an EMBL/GenBank/DDBJ whole genome shotgun (WGS) entry which is preliminary data.</text>
</comment>
<dbReference type="SUPFAM" id="SSF52540">
    <property type="entry name" value="P-loop containing nucleoside triphosphate hydrolases"/>
    <property type="match status" value="1"/>
</dbReference>
<dbReference type="PANTHER" id="PTHR43146">
    <property type="entry name" value="CANCER-RELATED NUCLEOSIDE-TRIPHOSPHATASE"/>
    <property type="match status" value="1"/>
</dbReference>
<accession>A0A559KAV4</accession>